<proteinExistence type="predicted"/>
<evidence type="ECO:0000256" key="1">
    <source>
        <dbReference type="SAM" id="Phobius"/>
    </source>
</evidence>
<keyword evidence="1" id="KW-0812">Transmembrane</keyword>
<protein>
    <submittedName>
        <fullName evidence="2">Uncharacterized protein</fullName>
    </submittedName>
</protein>
<feature type="transmembrane region" description="Helical" evidence="1">
    <location>
        <begin position="73"/>
        <end position="98"/>
    </location>
</feature>
<evidence type="ECO:0000313" key="2">
    <source>
        <dbReference type="EMBL" id="OXA46606.1"/>
    </source>
</evidence>
<sequence length="361" mass="41723">MISKEAQRLTRVVFKYSSLLKFTPWLFDEKTCVLRREKSLLPFHLNMAIFLLYNTFLIVQLRTTLGQRDPLAFIRTVIQIIAISASTMISSVSCEIVLTKDEIMEHYNTAFSYHKKFAQTYCHRKILRDGNFKYGFEIWMKLFLYSMNFLMGFVCPIFAVTGKRLNIFLSSVFINYLKSGGLGPNMFLFFLTLAHMRIFLFGSFIALNCTFLFIPQLCQTIVVLGEIRPHFHSKLTKSPARKPVNVVRILRAIALLQQQCNAIIKRNIVPSSLTLMMGMSVFCNYAVITARLNITTRLSSILIGKFIGVMISFMCTIFIIFECNITSRVAISYQRTLRAWKISRISRYHKKILKSLRPQGV</sequence>
<feature type="transmembrane region" description="Helical" evidence="1">
    <location>
        <begin position="301"/>
        <end position="321"/>
    </location>
</feature>
<feature type="transmembrane region" description="Helical" evidence="1">
    <location>
        <begin position="142"/>
        <end position="161"/>
    </location>
</feature>
<dbReference type="Proteomes" id="UP000198287">
    <property type="component" value="Unassembled WGS sequence"/>
</dbReference>
<keyword evidence="1" id="KW-1133">Transmembrane helix</keyword>
<gene>
    <name evidence="2" type="ORF">Fcan01_18694</name>
</gene>
<evidence type="ECO:0000313" key="3">
    <source>
        <dbReference type="Proteomes" id="UP000198287"/>
    </source>
</evidence>
<organism evidence="2 3">
    <name type="scientific">Folsomia candida</name>
    <name type="common">Springtail</name>
    <dbReference type="NCBI Taxonomy" id="158441"/>
    <lineage>
        <taxon>Eukaryota</taxon>
        <taxon>Metazoa</taxon>
        <taxon>Ecdysozoa</taxon>
        <taxon>Arthropoda</taxon>
        <taxon>Hexapoda</taxon>
        <taxon>Collembola</taxon>
        <taxon>Entomobryomorpha</taxon>
        <taxon>Isotomoidea</taxon>
        <taxon>Isotomidae</taxon>
        <taxon>Proisotominae</taxon>
        <taxon>Folsomia</taxon>
    </lineage>
</organism>
<name>A0A226DQX7_FOLCA</name>
<dbReference type="AlphaFoldDB" id="A0A226DQX7"/>
<accession>A0A226DQX7</accession>
<feature type="transmembrane region" description="Helical" evidence="1">
    <location>
        <begin position="40"/>
        <end position="61"/>
    </location>
</feature>
<keyword evidence="3" id="KW-1185">Reference proteome</keyword>
<keyword evidence="1" id="KW-0472">Membrane</keyword>
<feature type="transmembrane region" description="Helical" evidence="1">
    <location>
        <begin position="275"/>
        <end position="294"/>
    </location>
</feature>
<dbReference type="EMBL" id="LNIX01000015">
    <property type="protein sequence ID" value="OXA46606.1"/>
    <property type="molecule type" value="Genomic_DNA"/>
</dbReference>
<comment type="caution">
    <text evidence="2">The sequence shown here is derived from an EMBL/GenBank/DDBJ whole genome shotgun (WGS) entry which is preliminary data.</text>
</comment>
<feature type="transmembrane region" description="Helical" evidence="1">
    <location>
        <begin position="198"/>
        <end position="224"/>
    </location>
</feature>
<reference evidence="2 3" key="1">
    <citation type="submission" date="2015-12" db="EMBL/GenBank/DDBJ databases">
        <title>The genome of Folsomia candida.</title>
        <authorList>
            <person name="Faddeeva A."/>
            <person name="Derks M.F."/>
            <person name="Anvar Y."/>
            <person name="Smit S."/>
            <person name="Van Straalen N."/>
            <person name="Roelofs D."/>
        </authorList>
    </citation>
    <scope>NUCLEOTIDE SEQUENCE [LARGE SCALE GENOMIC DNA]</scope>
    <source>
        <strain evidence="2 3">VU population</strain>
        <tissue evidence="2">Whole body</tissue>
    </source>
</reference>